<dbReference type="InterPro" id="IPR038220">
    <property type="entry name" value="PHOX_C_sf"/>
</dbReference>
<dbReference type="GO" id="GO:0071949">
    <property type="term" value="F:FAD binding"/>
    <property type="evidence" value="ECO:0007669"/>
    <property type="project" value="InterPro"/>
</dbReference>
<dbReference type="Gene3D" id="3.50.50.60">
    <property type="entry name" value="FAD/NAD(P)-binding domain"/>
    <property type="match status" value="1"/>
</dbReference>
<dbReference type="SUPFAM" id="SSF51905">
    <property type="entry name" value="FAD/NAD(P)-binding domain"/>
    <property type="match status" value="1"/>
</dbReference>
<organism evidence="7 8">
    <name type="scientific">Fusarium solani</name>
    <name type="common">Filamentous fungus</name>
    <dbReference type="NCBI Taxonomy" id="169388"/>
    <lineage>
        <taxon>Eukaryota</taxon>
        <taxon>Fungi</taxon>
        <taxon>Dikarya</taxon>
        <taxon>Ascomycota</taxon>
        <taxon>Pezizomycotina</taxon>
        <taxon>Sordariomycetes</taxon>
        <taxon>Hypocreomycetidae</taxon>
        <taxon>Hypocreales</taxon>
        <taxon>Nectriaceae</taxon>
        <taxon>Fusarium</taxon>
        <taxon>Fusarium solani species complex</taxon>
    </lineage>
</organism>
<dbReference type="InterPro" id="IPR036188">
    <property type="entry name" value="FAD/NAD-bd_sf"/>
</dbReference>
<keyword evidence="2" id="KW-0285">Flavoprotein</keyword>
<evidence type="ECO:0000259" key="5">
    <source>
        <dbReference type="Pfam" id="PF01494"/>
    </source>
</evidence>
<evidence type="ECO:0000256" key="4">
    <source>
        <dbReference type="ARBA" id="ARBA00023002"/>
    </source>
</evidence>
<comment type="similarity">
    <text evidence="1">Belongs to the PheA/TfdB FAD monooxygenase family.</text>
</comment>
<comment type="caution">
    <text evidence="7">The sequence shown here is derived from an EMBL/GenBank/DDBJ whole genome shotgun (WGS) entry which is preliminary data.</text>
</comment>
<dbReference type="InterPro" id="IPR012941">
    <property type="entry name" value="Phe_hydrox_C_dim_dom"/>
</dbReference>
<evidence type="ECO:0000256" key="1">
    <source>
        <dbReference type="ARBA" id="ARBA00007801"/>
    </source>
</evidence>
<name>A0A9P9R4Q7_FUSSL</name>
<dbReference type="Proteomes" id="UP000736672">
    <property type="component" value="Unassembled WGS sequence"/>
</dbReference>
<dbReference type="Gene3D" id="3.40.30.20">
    <property type="match status" value="2"/>
</dbReference>
<dbReference type="SUPFAM" id="SSF54373">
    <property type="entry name" value="FAD-linked reductases, C-terminal domain"/>
    <property type="match status" value="1"/>
</dbReference>
<dbReference type="SUPFAM" id="SSF52833">
    <property type="entry name" value="Thioredoxin-like"/>
    <property type="match status" value="1"/>
</dbReference>
<dbReference type="Pfam" id="PF01494">
    <property type="entry name" value="FAD_binding_3"/>
    <property type="match status" value="1"/>
</dbReference>
<evidence type="ECO:0000259" key="6">
    <source>
        <dbReference type="Pfam" id="PF07976"/>
    </source>
</evidence>
<keyword evidence="3" id="KW-0274">FAD</keyword>
<evidence type="ECO:0000256" key="3">
    <source>
        <dbReference type="ARBA" id="ARBA00022827"/>
    </source>
</evidence>
<accession>A0A9P9R4Q7</accession>
<dbReference type="EMBL" id="JAGTJS010000006">
    <property type="protein sequence ID" value="KAH7266664.1"/>
    <property type="molecule type" value="Genomic_DNA"/>
</dbReference>
<protein>
    <submittedName>
        <fullName evidence="7">FAD binding domain-containing protein</fullName>
    </submittedName>
</protein>
<proteinExistence type="inferred from homology"/>
<evidence type="ECO:0000256" key="2">
    <source>
        <dbReference type="ARBA" id="ARBA00022630"/>
    </source>
</evidence>
<dbReference type="GO" id="GO:0016709">
    <property type="term" value="F:oxidoreductase activity, acting on paired donors, with incorporation or reduction of molecular oxygen, NAD(P)H as one donor, and incorporation of one atom of oxygen"/>
    <property type="evidence" value="ECO:0007669"/>
    <property type="project" value="UniProtKB-ARBA"/>
</dbReference>
<dbReference type="Pfam" id="PF07976">
    <property type="entry name" value="Phe_hydrox_dim"/>
    <property type="match status" value="1"/>
</dbReference>
<feature type="domain" description="FAD-binding" evidence="5">
    <location>
        <begin position="7"/>
        <end position="360"/>
    </location>
</feature>
<gene>
    <name evidence="7" type="ORF">B0J15DRAFT_580758</name>
</gene>
<dbReference type="PRINTS" id="PR00420">
    <property type="entry name" value="RNGMNOXGNASE"/>
</dbReference>
<dbReference type="Gene3D" id="3.30.9.10">
    <property type="entry name" value="D-Amino Acid Oxidase, subunit A, domain 2"/>
    <property type="match status" value="1"/>
</dbReference>
<dbReference type="InterPro" id="IPR036249">
    <property type="entry name" value="Thioredoxin-like_sf"/>
</dbReference>
<dbReference type="PANTHER" id="PTHR43004">
    <property type="entry name" value="TRK SYSTEM POTASSIUM UPTAKE PROTEIN"/>
    <property type="match status" value="1"/>
</dbReference>
<keyword evidence="8" id="KW-1185">Reference proteome</keyword>
<dbReference type="OrthoDB" id="1716816at2759"/>
<evidence type="ECO:0000313" key="7">
    <source>
        <dbReference type="EMBL" id="KAH7266664.1"/>
    </source>
</evidence>
<feature type="domain" description="Phenol hydroxylase-like C-terminal dimerisation" evidence="6">
    <location>
        <begin position="520"/>
        <end position="563"/>
    </location>
</feature>
<evidence type="ECO:0000313" key="8">
    <source>
        <dbReference type="Proteomes" id="UP000736672"/>
    </source>
</evidence>
<dbReference type="InterPro" id="IPR050641">
    <property type="entry name" value="RIFMO-like"/>
</dbReference>
<keyword evidence="4" id="KW-0560">Oxidoreductase</keyword>
<dbReference type="PANTHER" id="PTHR43004:SF5">
    <property type="entry name" value="FAD-BINDING DOMAIN-CONTAINING PROTEIN"/>
    <property type="match status" value="1"/>
</dbReference>
<reference evidence="7" key="1">
    <citation type="journal article" date="2021" name="Nat. Commun.">
        <title>Genetic determinants of endophytism in the Arabidopsis root mycobiome.</title>
        <authorList>
            <person name="Mesny F."/>
            <person name="Miyauchi S."/>
            <person name="Thiergart T."/>
            <person name="Pickel B."/>
            <person name="Atanasova L."/>
            <person name="Karlsson M."/>
            <person name="Huettel B."/>
            <person name="Barry K.W."/>
            <person name="Haridas S."/>
            <person name="Chen C."/>
            <person name="Bauer D."/>
            <person name="Andreopoulos W."/>
            <person name="Pangilinan J."/>
            <person name="LaButti K."/>
            <person name="Riley R."/>
            <person name="Lipzen A."/>
            <person name="Clum A."/>
            <person name="Drula E."/>
            <person name="Henrissat B."/>
            <person name="Kohler A."/>
            <person name="Grigoriev I.V."/>
            <person name="Martin F.M."/>
            <person name="Hacquard S."/>
        </authorList>
    </citation>
    <scope>NUCLEOTIDE SEQUENCE</scope>
    <source>
        <strain evidence="7">FSSC 5 MPI-SDFR-AT-0091</strain>
    </source>
</reference>
<sequence length="566" mass="62190">MPLPPATDVLIVGAGPVGLLTGIGLTQQGVDCVLVEKRERDVQATFGRATTLYPRSLELLEQLNVADDLIQEGFVSRSSINFKDGKRVNERGWNLMFDHFKPCYHDYALNIRQRYSEDVFRNHFERYGKPVWFSWKLTTYAIDTSLGDGYNVTATLEHKTMGKAHVRCKYLVGSDGGSSSVRQLAGIDLDLDPTTHEWIRIDGKMTTDMPDANIGFASIETEHHGNILWVKLDRDTHRVGFALTPALLAKYPNGITQDEALKEAAEGMKPFKLEVDRLDWWTHYKIKQSVAQVLQKDQFILLGGDAAHTHSSGFAQGMNTGIHDATNLVWKLAGTIKGWYKPSVLETYASERHAAAKKLIGIDKDAAAVISGEIPAQYQGLGRTADEILWKIFGKNIGFNVGLGVTYAKNIINQSPLMTTLPCGVRSPDALVCAPGSKVPLRLHDALLGDGRRGCWSIVVFAGNPGFTSADFPTLRETLPTFAGRHNGMIRLVTLMVGTAGSGWEALGGSPLGRFFFDRDGTCHSEYGVDSKSGALVVIRPDGIISFAAGLNKANIIKEYFISYIN</sequence>
<dbReference type="AlphaFoldDB" id="A0A9P9R4Q7"/>
<dbReference type="InterPro" id="IPR002938">
    <property type="entry name" value="FAD-bd"/>
</dbReference>